<dbReference type="Pfam" id="PF00482">
    <property type="entry name" value="T2SSF"/>
    <property type="match status" value="2"/>
</dbReference>
<feature type="transmembrane region" description="Helical" evidence="10">
    <location>
        <begin position="220"/>
        <end position="246"/>
    </location>
</feature>
<keyword evidence="8 10" id="KW-0472">Membrane</keyword>
<feature type="domain" description="Type II secretion system protein GspF" evidence="11">
    <location>
        <begin position="282"/>
        <end position="403"/>
    </location>
</feature>
<dbReference type="PANTHER" id="PTHR30012:SF7">
    <property type="entry name" value="PROTEIN TRANSPORT PROTEIN HOFC HOMOLOG"/>
    <property type="match status" value="1"/>
</dbReference>
<evidence type="ECO:0000256" key="2">
    <source>
        <dbReference type="ARBA" id="ARBA00005745"/>
    </source>
</evidence>
<evidence type="ECO:0000313" key="12">
    <source>
        <dbReference type="EMBL" id="CAE6805020.1"/>
    </source>
</evidence>
<dbReference type="InterPro" id="IPR003004">
    <property type="entry name" value="GspF/PilC"/>
</dbReference>
<dbReference type="InterPro" id="IPR018076">
    <property type="entry name" value="T2SS_GspF_dom"/>
</dbReference>
<feature type="transmembrane region" description="Helical" evidence="10">
    <location>
        <begin position="177"/>
        <end position="200"/>
    </location>
</feature>
<evidence type="ECO:0000256" key="4">
    <source>
        <dbReference type="ARBA" id="ARBA00022475"/>
    </source>
</evidence>
<reference evidence="12 13" key="1">
    <citation type="submission" date="2021-02" db="EMBL/GenBank/DDBJ databases">
        <authorList>
            <person name="Han P."/>
        </authorList>
    </citation>
    <scope>NUCLEOTIDE SEQUENCE [LARGE SCALE GENOMIC DNA]</scope>
    <source>
        <strain evidence="12">Candidatus Nitrospira sp. ZN2</strain>
    </source>
</reference>
<evidence type="ECO:0000256" key="8">
    <source>
        <dbReference type="ARBA" id="ARBA00023136"/>
    </source>
</evidence>
<keyword evidence="5" id="KW-0997">Cell inner membrane</keyword>
<evidence type="ECO:0000256" key="5">
    <source>
        <dbReference type="ARBA" id="ARBA00022519"/>
    </source>
</evidence>
<accession>A0ABM8SEN6</accession>
<feature type="transmembrane region" description="Helical" evidence="10">
    <location>
        <begin position="384"/>
        <end position="404"/>
    </location>
</feature>
<keyword evidence="4" id="KW-1003">Cell membrane</keyword>
<protein>
    <submittedName>
        <fullName evidence="12">Type II secretion system F family protein</fullName>
    </submittedName>
</protein>
<dbReference type="PRINTS" id="PR00812">
    <property type="entry name" value="BCTERIALGSPF"/>
</dbReference>
<organism evidence="12 13">
    <name type="scientific">Nitrospira defluvii</name>
    <dbReference type="NCBI Taxonomy" id="330214"/>
    <lineage>
        <taxon>Bacteria</taxon>
        <taxon>Pseudomonadati</taxon>
        <taxon>Nitrospirota</taxon>
        <taxon>Nitrospiria</taxon>
        <taxon>Nitrospirales</taxon>
        <taxon>Nitrospiraceae</taxon>
        <taxon>Nitrospira</taxon>
    </lineage>
</organism>
<evidence type="ECO:0000256" key="10">
    <source>
        <dbReference type="SAM" id="Phobius"/>
    </source>
</evidence>
<proteinExistence type="inferred from homology"/>
<name>A0ABM8SEN6_9BACT</name>
<dbReference type="Gene3D" id="1.20.81.30">
    <property type="entry name" value="Type II secretion system (T2SS), domain F"/>
    <property type="match status" value="2"/>
</dbReference>
<comment type="similarity">
    <text evidence="2 9">Belongs to the GSP F family.</text>
</comment>
<dbReference type="PANTHER" id="PTHR30012">
    <property type="entry name" value="GENERAL SECRETION PATHWAY PROTEIN"/>
    <property type="match status" value="1"/>
</dbReference>
<keyword evidence="13" id="KW-1185">Reference proteome</keyword>
<evidence type="ECO:0000256" key="6">
    <source>
        <dbReference type="ARBA" id="ARBA00022692"/>
    </source>
</evidence>
<dbReference type="InterPro" id="IPR001992">
    <property type="entry name" value="T2SS_GspF/T4SS_PilC_CS"/>
</dbReference>
<sequence>MLRWIDELMAVFSYRAARADGTTFEGHIEGDDEHLVRAKLESDGLLVFRLSRRGAGIGVPGLPAGRWGKLPLQDFLVFNQELLALIKAGLPVLRVWDLLIDRTQRAPFREALKAVRQDIRGGASASEALGKHSVYFSDLYLATIRAGEQSGNLAEVLQRYIAYLKLMIGLRQKVTKALAYPAFLVVVGIAVVGFLLSYVMPTFISVYGESSANLPTATRLLISVIHMGEAQLIPVAIVVIVATVLGRAWYQTSAGRLSVDRNLLRLPLLGTILVEHHTIQLTRTLATVLAGGTPIVEALEIARGAVSNRFVSRGLVSAVNEIREGSTLAAAIERPKILPKLAIEMLSVGEETGSLEPMLRDVAEFYEGDLDVRLSQLTTWIEPVLLLVMGILVGGIVIIMYLPIFQMAGTIQ</sequence>
<evidence type="ECO:0000256" key="3">
    <source>
        <dbReference type="ARBA" id="ARBA00022448"/>
    </source>
</evidence>
<dbReference type="EMBL" id="CAJNBJ010000022">
    <property type="protein sequence ID" value="CAE6805020.1"/>
    <property type="molecule type" value="Genomic_DNA"/>
</dbReference>
<evidence type="ECO:0000256" key="1">
    <source>
        <dbReference type="ARBA" id="ARBA00004429"/>
    </source>
</evidence>
<evidence type="ECO:0000259" key="11">
    <source>
        <dbReference type="Pfam" id="PF00482"/>
    </source>
</evidence>
<evidence type="ECO:0000313" key="13">
    <source>
        <dbReference type="Proteomes" id="UP000675880"/>
    </source>
</evidence>
<evidence type="ECO:0000256" key="9">
    <source>
        <dbReference type="RuleBase" id="RU003923"/>
    </source>
</evidence>
<keyword evidence="3 9" id="KW-0813">Transport</keyword>
<dbReference type="PROSITE" id="PS00874">
    <property type="entry name" value="T2SP_F"/>
    <property type="match status" value="1"/>
</dbReference>
<dbReference type="InterPro" id="IPR042094">
    <property type="entry name" value="T2SS_GspF_sf"/>
</dbReference>
<keyword evidence="6 9" id="KW-0812">Transmembrane</keyword>
<gene>
    <name evidence="12" type="ORF">NSPZN2_90048</name>
</gene>
<evidence type="ECO:0000256" key="7">
    <source>
        <dbReference type="ARBA" id="ARBA00022989"/>
    </source>
</evidence>
<dbReference type="Proteomes" id="UP000675880">
    <property type="component" value="Unassembled WGS sequence"/>
</dbReference>
<keyword evidence="7 10" id="KW-1133">Transmembrane helix</keyword>
<feature type="domain" description="Type II secretion system protein GspF" evidence="11">
    <location>
        <begin position="80"/>
        <end position="201"/>
    </location>
</feature>
<comment type="subcellular location">
    <subcellularLocation>
        <location evidence="1">Cell inner membrane</location>
        <topology evidence="1">Multi-pass membrane protein</topology>
    </subcellularLocation>
    <subcellularLocation>
        <location evidence="9">Cell membrane</location>
        <topology evidence="9">Multi-pass membrane protein</topology>
    </subcellularLocation>
</comment>
<comment type="caution">
    <text evidence="12">The sequence shown here is derived from an EMBL/GenBank/DDBJ whole genome shotgun (WGS) entry which is preliminary data.</text>
</comment>